<feature type="region of interest" description="Disordered" evidence="3">
    <location>
        <begin position="1"/>
        <end position="25"/>
    </location>
</feature>
<dbReference type="GO" id="GO:0032259">
    <property type="term" value="P:methylation"/>
    <property type="evidence" value="ECO:0007669"/>
    <property type="project" value="UniProtKB-KW"/>
</dbReference>
<dbReference type="Gene3D" id="3.40.50.150">
    <property type="entry name" value="Vaccinia Virus protein VP39"/>
    <property type="match status" value="1"/>
</dbReference>
<evidence type="ECO:0000313" key="5">
    <source>
        <dbReference type="EMBL" id="TQN28504.1"/>
    </source>
</evidence>
<keyword evidence="6" id="KW-1185">Reference proteome</keyword>
<sequence length="235" mass="25781">MRMTENDAAGVETPDSGAMSWEERESAQAAAYDAIGDRYDEAFPHKDGQIGMVERLLPDLPPGARVLDLGCGTGTPTTRQLVDGGCRVTGTDISPRMLEVAKRNVPEARFLLRDMVDLDPERETYDAVVSCFSLLHLTRDRIPVVLDLVRRALVPGGRFGLAMVEADVDDAPIPFLGQTLRVTGYFRDELRGMLHSAGFTVEHERTLSYAPASTQARPEIQIFMICGNGEERGTA</sequence>
<name>A0A543N9J1_9ACTN</name>
<proteinExistence type="predicted"/>
<comment type="caution">
    <text evidence="5">The sequence shown here is derived from an EMBL/GenBank/DDBJ whole genome shotgun (WGS) entry which is preliminary data.</text>
</comment>
<dbReference type="PANTHER" id="PTHR43861">
    <property type="entry name" value="TRANS-ACONITATE 2-METHYLTRANSFERASE-RELATED"/>
    <property type="match status" value="1"/>
</dbReference>
<dbReference type="AlphaFoldDB" id="A0A543N9J1"/>
<dbReference type="Pfam" id="PF13649">
    <property type="entry name" value="Methyltransf_25"/>
    <property type="match status" value="1"/>
</dbReference>
<keyword evidence="1 5" id="KW-0489">Methyltransferase</keyword>
<organism evidence="5 6">
    <name type="scientific">Haloactinospora alba</name>
    <dbReference type="NCBI Taxonomy" id="405555"/>
    <lineage>
        <taxon>Bacteria</taxon>
        <taxon>Bacillati</taxon>
        <taxon>Actinomycetota</taxon>
        <taxon>Actinomycetes</taxon>
        <taxon>Streptosporangiales</taxon>
        <taxon>Nocardiopsidaceae</taxon>
        <taxon>Haloactinospora</taxon>
    </lineage>
</organism>
<feature type="domain" description="Methyltransferase" evidence="4">
    <location>
        <begin position="66"/>
        <end position="157"/>
    </location>
</feature>
<evidence type="ECO:0000256" key="2">
    <source>
        <dbReference type="ARBA" id="ARBA00022679"/>
    </source>
</evidence>
<dbReference type="EMBL" id="VFQC01000002">
    <property type="protein sequence ID" value="TQN28504.1"/>
    <property type="molecule type" value="Genomic_DNA"/>
</dbReference>
<keyword evidence="2 5" id="KW-0808">Transferase</keyword>
<accession>A0A543N9J1</accession>
<evidence type="ECO:0000256" key="1">
    <source>
        <dbReference type="ARBA" id="ARBA00022603"/>
    </source>
</evidence>
<dbReference type="InterPro" id="IPR041698">
    <property type="entry name" value="Methyltransf_25"/>
</dbReference>
<gene>
    <name evidence="5" type="ORF">FHX37_3849</name>
</gene>
<dbReference type="Proteomes" id="UP000317422">
    <property type="component" value="Unassembled WGS sequence"/>
</dbReference>
<protein>
    <submittedName>
        <fullName evidence="5">Methyltransferase family protein</fullName>
    </submittedName>
</protein>
<dbReference type="CDD" id="cd02440">
    <property type="entry name" value="AdoMet_MTases"/>
    <property type="match status" value="1"/>
</dbReference>
<evidence type="ECO:0000313" key="6">
    <source>
        <dbReference type="Proteomes" id="UP000317422"/>
    </source>
</evidence>
<dbReference type="GO" id="GO:0008168">
    <property type="term" value="F:methyltransferase activity"/>
    <property type="evidence" value="ECO:0007669"/>
    <property type="project" value="UniProtKB-KW"/>
</dbReference>
<dbReference type="PANTHER" id="PTHR43861:SF1">
    <property type="entry name" value="TRANS-ACONITATE 2-METHYLTRANSFERASE"/>
    <property type="match status" value="1"/>
</dbReference>
<dbReference type="SUPFAM" id="SSF53335">
    <property type="entry name" value="S-adenosyl-L-methionine-dependent methyltransferases"/>
    <property type="match status" value="1"/>
</dbReference>
<reference evidence="5 6" key="1">
    <citation type="submission" date="2019-06" db="EMBL/GenBank/DDBJ databases">
        <title>Sequencing the genomes of 1000 actinobacteria strains.</title>
        <authorList>
            <person name="Klenk H.-P."/>
        </authorList>
    </citation>
    <scope>NUCLEOTIDE SEQUENCE [LARGE SCALE GENOMIC DNA]</scope>
    <source>
        <strain evidence="5 6">DSM 45015</strain>
    </source>
</reference>
<evidence type="ECO:0000259" key="4">
    <source>
        <dbReference type="Pfam" id="PF13649"/>
    </source>
</evidence>
<evidence type="ECO:0000256" key="3">
    <source>
        <dbReference type="SAM" id="MobiDB-lite"/>
    </source>
</evidence>
<dbReference type="InterPro" id="IPR029063">
    <property type="entry name" value="SAM-dependent_MTases_sf"/>
</dbReference>